<feature type="transmembrane region" description="Helical" evidence="1">
    <location>
        <begin position="305"/>
        <end position="328"/>
    </location>
</feature>
<keyword evidence="4" id="KW-1185">Reference proteome</keyword>
<organism evidence="3 4">
    <name type="scientific">Erythrobacter longus</name>
    <dbReference type="NCBI Taxonomy" id="1044"/>
    <lineage>
        <taxon>Bacteria</taxon>
        <taxon>Pseudomonadati</taxon>
        <taxon>Pseudomonadota</taxon>
        <taxon>Alphaproteobacteria</taxon>
        <taxon>Sphingomonadales</taxon>
        <taxon>Erythrobacteraceae</taxon>
        <taxon>Erythrobacter/Porphyrobacter group</taxon>
        <taxon>Erythrobacter</taxon>
    </lineage>
</organism>
<dbReference type="EMBL" id="JMIW01000001">
    <property type="protein sequence ID" value="KEO91940.1"/>
    <property type="molecule type" value="Genomic_DNA"/>
</dbReference>
<dbReference type="GO" id="GO:0004252">
    <property type="term" value="F:serine-type endopeptidase activity"/>
    <property type="evidence" value="ECO:0007669"/>
    <property type="project" value="InterPro"/>
</dbReference>
<dbReference type="Proteomes" id="UP000027647">
    <property type="component" value="Unassembled WGS sequence"/>
</dbReference>
<evidence type="ECO:0000256" key="2">
    <source>
        <dbReference type="SAM" id="SignalP"/>
    </source>
</evidence>
<dbReference type="PANTHER" id="PTHR43019:SF23">
    <property type="entry name" value="PROTEASE DO-LIKE 5, CHLOROPLASTIC"/>
    <property type="match status" value="1"/>
</dbReference>
<keyword evidence="3" id="KW-0378">Hydrolase</keyword>
<dbReference type="PANTHER" id="PTHR43019">
    <property type="entry name" value="SERINE ENDOPROTEASE DEGS"/>
    <property type="match status" value="1"/>
</dbReference>
<dbReference type="OrthoDB" id="9766361at2"/>
<dbReference type="SUPFAM" id="SSF50494">
    <property type="entry name" value="Trypsin-like serine proteases"/>
    <property type="match status" value="1"/>
</dbReference>
<name>A0A074MGI6_ERYLO</name>
<reference evidence="3 4" key="1">
    <citation type="submission" date="2014-04" db="EMBL/GenBank/DDBJ databases">
        <title>A comprehensive comparison of genomes of Erythrobacter spp. strains.</title>
        <authorList>
            <person name="Zheng Q."/>
        </authorList>
    </citation>
    <scope>NUCLEOTIDE SEQUENCE [LARGE SCALE GENOMIC DNA]</scope>
    <source>
        <strain evidence="3 4">DSM 6997</strain>
    </source>
</reference>
<keyword evidence="1" id="KW-0472">Membrane</keyword>
<dbReference type="Gene3D" id="2.40.10.10">
    <property type="entry name" value="Trypsin-like serine proteases"/>
    <property type="match status" value="2"/>
</dbReference>
<proteinExistence type="predicted"/>
<dbReference type="AlphaFoldDB" id="A0A074MGI6"/>
<dbReference type="InterPro" id="IPR043504">
    <property type="entry name" value="Peptidase_S1_PA_chymotrypsin"/>
</dbReference>
<gene>
    <name evidence="3" type="ORF">EH31_04510</name>
</gene>
<dbReference type="PRINTS" id="PR00834">
    <property type="entry name" value="PROTEASES2C"/>
</dbReference>
<dbReference type="Pfam" id="PF13365">
    <property type="entry name" value="Trypsin_2"/>
    <property type="match status" value="1"/>
</dbReference>
<keyword evidence="1" id="KW-1133">Transmembrane helix</keyword>
<evidence type="ECO:0000313" key="4">
    <source>
        <dbReference type="Proteomes" id="UP000027647"/>
    </source>
</evidence>
<comment type="caution">
    <text evidence="3">The sequence shown here is derived from an EMBL/GenBank/DDBJ whole genome shotgun (WGS) entry which is preliminary data.</text>
</comment>
<dbReference type="eggNOG" id="COG0265">
    <property type="taxonomic scope" value="Bacteria"/>
</dbReference>
<dbReference type="InterPro" id="IPR009003">
    <property type="entry name" value="Peptidase_S1_PA"/>
</dbReference>
<feature type="signal peptide" evidence="2">
    <location>
        <begin position="1"/>
        <end position="23"/>
    </location>
</feature>
<evidence type="ECO:0000313" key="3">
    <source>
        <dbReference type="EMBL" id="KEO91940.1"/>
    </source>
</evidence>
<feature type="chain" id="PRO_5001698846" evidence="2">
    <location>
        <begin position="24"/>
        <end position="547"/>
    </location>
</feature>
<dbReference type="GO" id="GO:0006508">
    <property type="term" value="P:proteolysis"/>
    <property type="evidence" value="ECO:0007669"/>
    <property type="project" value="UniProtKB-KW"/>
</dbReference>
<accession>A0A074MGI6</accession>
<keyword evidence="2" id="KW-0732">Signal</keyword>
<keyword evidence="3" id="KW-0645">Protease</keyword>
<dbReference type="STRING" id="1044.EH31_04510"/>
<feature type="transmembrane region" description="Helical" evidence="1">
    <location>
        <begin position="340"/>
        <end position="359"/>
    </location>
</feature>
<evidence type="ECO:0000256" key="1">
    <source>
        <dbReference type="SAM" id="Phobius"/>
    </source>
</evidence>
<keyword evidence="1" id="KW-0812">Transmembrane</keyword>
<dbReference type="RefSeq" id="WP_034958309.1">
    <property type="nucleotide sequence ID" value="NZ_JMIW01000001.1"/>
</dbReference>
<sequence length="547" mass="57731">MTVFSRILVALAALGLIHFPASADPGDVDAAARGVVRVVLIDDSGGDAAPITHGSGFAVSPTMIVTNAHVIREALVDDTLKIGIVPSEGPGTDGGGTFAITVAVSPRNDLALLRITDGSLRLPPLTLAGGVDDSMSMGEVSAVGYPMNVDLAQGLEIRDIFRAQPPVKSRGFLSGERPSRQFDTILHTAPIARGNSGGPLLDGCGRVLGVNSFGADSNGSDAEFYFAVSLRELLPFLRENGVEPSVNALPCTSIDELNAAERARFDQQRAEAQARIEARAAELREKRDAAQLQAQIEILDARDNAMAAAMILLLLGIGAGYTAGQLRAGMGEKPENQTRAIIAAGVAGAALIGASLVWITRPSYSDIEERVAVLMGEVESPDTDAGGSQENTSGDGTLICTLVPERSRITGSRTNDVEFDWAANGCVNERTQYGMVNGEWTRVLVPSSEAAVSVSRYDPETRTYRTDRYLLSQKDMEAAREARGKYNPPACGVTDAARVLGEQQAALIAMLPDRPNERLVYSCESKKAGGIGGALGAAFDEEFGTEE</sequence>
<protein>
    <submittedName>
        <fullName evidence="3">Protease</fullName>
    </submittedName>
</protein>
<dbReference type="InterPro" id="IPR001940">
    <property type="entry name" value="Peptidase_S1C"/>
</dbReference>